<protein>
    <submittedName>
        <fullName evidence="2">Uncharacterized protein</fullName>
    </submittedName>
</protein>
<feature type="transmembrane region" description="Helical" evidence="1">
    <location>
        <begin position="57"/>
        <end position="77"/>
    </location>
</feature>
<gene>
    <name evidence="2" type="ORF">AVDCRST_MAG46-2631</name>
</gene>
<dbReference type="EMBL" id="CADCUD010000178">
    <property type="protein sequence ID" value="CAA9351711.1"/>
    <property type="molecule type" value="Genomic_DNA"/>
</dbReference>
<reference evidence="2" key="1">
    <citation type="submission" date="2020-02" db="EMBL/GenBank/DDBJ databases">
        <authorList>
            <person name="Meier V. D."/>
        </authorList>
    </citation>
    <scope>NUCLEOTIDE SEQUENCE</scope>
    <source>
        <strain evidence="2">AVDCRST_MAG46</strain>
    </source>
</reference>
<proteinExistence type="predicted"/>
<evidence type="ECO:0000313" key="2">
    <source>
        <dbReference type="EMBL" id="CAA9351711.1"/>
    </source>
</evidence>
<feature type="transmembrane region" description="Helical" evidence="1">
    <location>
        <begin position="121"/>
        <end position="142"/>
    </location>
</feature>
<sequence>METASATPPRHVRHGLIAAGWWALIVCVSLNGVIVGLGAIMLGFSGSAQRSDHLVSAGGYGAAATVLVFAAIGVAGLRGPVWAGRAAAAAAVVLAALAGRSAMVASSLADDDNWNGPLDGIGGVLLVPFCWPLLIAGVRGGYRLATGTVRPRPVALGAAGREAPADQR</sequence>
<dbReference type="AlphaFoldDB" id="A0A6J4MCL3"/>
<name>A0A6J4MCL3_9ACTN</name>
<keyword evidence="1" id="KW-1133">Transmembrane helix</keyword>
<organism evidence="2">
    <name type="scientific">uncultured Nocardioidaceae bacterium</name>
    <dbReference type="NCBI Taxonomy" id="253824"/>
    <lineage>
        <taxon>Bacteria</taxon>
        <taxon>Bacillati</taxon>
        <taxon>Actinomycetota</taxon>
        <taxon>Actinomycetes</taxon>
        <taxon>Propionibacteriales</taxon>
        <taxon>Nocardioidaceae</taxon>
        <taxon>environmental samples</taxon>
    </lineage>
</organism>
<feature type="transmembrane region" description="Helical" evidence="1">
    <location>
        <begin position="21"/>
        <end position="45"/>
    </location>
</feature>
<feature type="transmembrane region" description="Helical" evidence="1">
    <location>
        <begin position="89"/>
        <end position="109"/>
    </location>
</feature>
<keyword evidence="1" id="KW-0812">Transmembrane</keyword>
<evidence type="ECO:0000256" key="1">
    <source>
        <dbReference type="SAM" id="Phobius"/>
    </source>
</evidence>
<keyword evidence="1" id="KW-0472">Membrane</keyword>
<accession>A0A6J4MCL3</accession>